<protein>
    <submittedName>
        <fullName evidence="2">Uncharacterized protein</fullName>
    </submittedName>
</protein>
<evidence type="ECO:0000256" key="1">
    <source>
        <dbReference type="SAM" id="Phobius"/>
    </source>
</evidence>
<keyword evidence="3" id="KW-1185">Reference proteome</keyword>
<sequence>MFEHDRSVGVFRTLRENGPALLVPAAWAVVAGVVVGTVSERALFVAHVVMAFLLVAFLAGSWDDMRSGVLRAWKLVILAGTPATLAGVAGFLARDGGLDVPAEPLLAAALYGWILLPAIGLAYTGRHVGTAARAYDLGAACCLVGAVGVVLAGTPAGTAVALVVVGTGQTVGIVAATVVE</sequence>
<organism evidence="2 3">
    <name type="scientific">Halorubrum aquaticum</name>
    <dbReference type="NCBI Taxonomy" id="387340"/>
    <lineage>
        <taxon>Archaea</taxon>
        <taxon>Methanobacteriati</taxon>
        <taxon>Methanobacteriota</taxon>
        <taxon>Stenosarchaea group</taxon>
        <taxon>Halobacteria</taxon>
        <taxon>Halobacteriales</taxon>
        <taxon>Haloferacaceae</taxon>
        <taxon>Halorubrum</taxon>
    </lineage>
</organism>
<evidence type="ECO:0000313" key="2">
    <source>
        <dbReference type="EMBL" id="SFH57803.1"/>
    </source>
</evidence>
<reference evidence="2 3" key="1">
    <citation type="submission" date="2016-10" db="EMBL/GenBank/DDBJ databases">
        <authorList>
            <person name="Varghese N."/>
            <person name="Submissions S."/>
        </authorList>
    </citation>
    <scope>NUCLEOTIDE SEQUENCE [LARGE SCALE GENOMIC DNA]</scope>
    <source>
        <strain evidence="2 3">CGMCC 1.6377</strain>
    </source>
</reference>
<dbReference type="Proteomes" id="UP000323537">
    <property type="component" value="Unassembled WGS sequence"/>
</dbReference>
<dbReference type="EMBL" id="FOPZ01000010">
    <property type="protein sequence ID" value="SFH57803.1"/>
    <property type="molecule type" value="Genomic_DNA"/>
</dbReference>
<accession>A0A1I3B6A0</accession>
<gene>
    <name evidence="2" type="ORF">SAMN04488066_1103</name>
</gene>
<proteinExistence type="predicted"/>
<keyword evidence="1" id="KW-1133">Transmembrane helix</keyword>
<dbReference type="AlphaFoldDB" id="A0A1I3B6A0"/>
<keyword evidence="1" id="KW-0812">Transmembrane</keyword>
<name>A0A1I3B6A0_9EURY</name>
<dbReference type="OrthoDB" id="330871at2157"/>
<feature type="transmembrane region" description="Helical" evidence="1">
    <location>
        <begin position="20"/>
        <end position="38"/>
    </location>
</feature>
<keyword evidence="1" id="KW-0472">Membrane</keyword>
<feature type="transmembrane region" description="Helical" evidence="1">
    <location>
        <begin position="75"/>
        <end position="93"/>
    </location>
</feature>
<feature type="transmembrane region" description="Helical" evidence="1">
    <location>
        <begin position="44"/>
        <end position="63"/>
    </location>
</feature>
<feature type="transmembrane region" description="Helical" evidence="1">
    <location>
        <begin position="105"/>
        <end position="123"/>
    </location>
</feature>
<evidence type="ECO:0000313" key="3">
    <source>
        <dbReference type="Proteomes" id="UP000323537"/>
    </source>
</evidence>
<dbReference type="RefSeq" id="WP_149784542.1">
    <property type="nucleotide sequence ID" value="NZ_BAAADP010000002.1"/>
</dbReference>